<evidence type="ECO:0000256" key="6">
    <source>
        <dbReference type="SAM" id="Phobius"/>
    </source>
</evidence>
<dbReference type="GO" id="GO:0000139">
    <property type="term" value="C:Golgi membrane"/>
    <property type="evidence" value="ECO:0007669"/>
    <property type="project" value="UniProtKB-SubCell"/>
</dbReference>
<dbReference type="GO" id="GO:0045492">
    <property type="term" value="P:xylan biosynthetic process"/>
    <property type="evidence" value="ECO:0007669"/>
    <property type="project" value="InterPro"/>
</dbReference>
<name>A0A6P4ACM3_ZIZJJ</name>
<dbReference type="InterPro" id="IPR006514">
    <property type="entry name" value="IRX15/GXM/AGM"/>
</dbReference>
<accession>A0A6P4ACM3</accession>
<protein>
    <submittedName>
        <fullName evidence="8">Protein IRX15-LIKE</fullName>
    </submittedName>
</protein>
<dbReference type="AlphaFoldDB" id="A0A6P4ACM3"/>
<reference evidence="8" key="1">
    <citation type="submission" date="2025-08" db="UniProtKB">
        <authorList>
            <consortium name="RefSeq"/>
        </authorList>
    </citation>
    <scope>IDENTIFICATION</scope>
    <source>
        <tissue evidence="8">Seedling</tissue>
    </source>
</reference>
<evidence type="ECO:0000256" key="3">
    <source>
        <dbReference type="ARBA" id="ARBA00022989"/>
    </source>
</evidence>
<dbReference type="RefSeq" id="XP_015892802.3">
    <property type="nucleotide sequence ID" value="XM_016037316.4"/>
</dbReference>
<feature type="transmembrane region" description="Helical" evidence="6">
    <location>
        <begin position="37"/>
        <end position="55"/>
    </location>
</feature>
<keyword evidence="4 6" id="KW-0472">Membrane</keyword>
<dbReference type="NCBIfam" id="TIGR01627">
    <property type="entry name" value="A_thal_3515"/>
    <property type="match status" value="1"/>
</dbReference>
<evidence type="ECO:0000313" key="8">
    <source>
        <dbReference type="RefSeq" id="XP_015892802.3"/>
    </source>
</evidence>
<organism evidence="7 8">
    <name type="scientific">Ziziphus jujuba</name>
    <name type="common">Chinese jujube</name>
    <name type="synonym">Ziziphus sativa</name>
    <dbReference type="NCBI Taxonomy" id="326968"/>
    <lineage>
        <taxon>Eukaryota</taxon>
        <taxon>Viridiplantae</taxon>
        <taxon>Streptophyta</taxon>
        <taxon>Embryophyta</taxon>
        <taxon>Tracheophyta</taxon>
        <taxon>Spermatophyta</taxon>
        <taxon>Magnoliopsida</taxon>
        <taxon>eudicotyledons</taxon>
        <taxon>Gunneridae</taxon>
        <taxon>Pentapetalae</taxon>
        <taxon>rosids</taxon>
        <taxon>fabids</taxon>
        <taxon>Rosales</taxon>
        <taxon>Rhamnaceae</taxon>
        <taxon>Paliureae</taxon>
        <taxon>Ziziphus</taxon>
    </lineage>
</organism>
<feature type="compositionally biased region" description="Acidic residues" evidence="5">
    <location>
        <begin position="326"/>
        <end position="337"/>
    </location>
</feature>
<gene>
    <name evidence="8" type="primary">LOC107426989</name>
</gene>
<keyword evidence="7" id="KW-1185">Reference proteome</keyword>
<dbReference type="InParanoid" id="A0A6P4ACM3"/>
<proteinExistence type="predicted"/>
<keyword evidence="2 6" id="KW-0812">Transmembrane</keyword>
<evidence type="ECO:0000256" key="5">
    <source>
        <dbReference type="SAM" id="MobiDB-lite"/>
    </source>
</evidence>
<dbReference type="Pfam" id="PF21729">
    <property type="entry name" value="IRX15_IRX15L_GXM"/>
    <property type="match status" value="1"/>
</dbReference>
<evidence type="ECO:0000256" key="4">
    <source>
        <dbReference type="ARBA" id="ARBA00023136"/>
    </source>
</evidence>
<feature type="region of interest" description="Disordered" evidence="5">
    <location>
        <begin position="308"/>
        <end position="337"/>
    </location>
</feature>
<feature type="compositionally biased region" description="Low complexity" evidence="5">
    <location>
        <begin position="308"/>
        <end position="325"/>
    </location>
</feature>
<evidence type="ECO:0000313" key="7">
    <source>
        <dbReference type="Proteomes" id="UP001652623"/>
    </source>
</evidence>
<dbReference type="KEGG" id="zju:107426989"/>
<comment type="subcellular location">
    <subcellularLocation>
        <location evidence="1">Golgi apparatus membrane</location>
        <topology evidence="1">Single-pass membrane protein</topology>
    </subcellularLocation>
</comment>
<sequence length="337" mass="36930">MKSNSTNTKLILLHPSSIHKQNGNGGGGIGVVGSHRLWLIFFVTFFTLAFTLTLINSTIPTPPLSNHPNPSFASTSPFSPSVADALLHYASISNSTTTHMSSAELASISAALRRCSPSCNFLIFGLTHESLLWHALNYNGRSVILDESEFLISKFEQSHPGIEAYDVQFTTKVKDFPELLSHAKERVRDECRPVQNLLFSDCKLGINDLPNHIYQVPWDVILVDGPRGYFQGAPGRMSAIFTAGVLARSKKGGGAKTHVFVHDFDREVERISSEEFLCEENLVENVDMLGHFVVDRKGVQSYAFCTNSTTSSSLSKTPSSSLSSAAEDDPSDEDDDN</sequence>
<dbReference type="GeneID" id="107426989"/>
<evidence type="ECO:0000256" key="2">
    <source>
        <dbReference type="ARBA" id="ARBA00022692"/>
    </source>
</evidence>
<dbReference type="Proteomes" id="UP001652623">
    <property type="component" value="Chromosome 9"/>
</dbReference>
<dbReference type="PANTHER" id="PTHR31444">
    <property type="entry name" value="OS11G0490100 PROTEIN"/>
    <property type="match status" value="1"/>
</dbReference>
<evidence type="ECO:0000256" key="1">
    <source>
        <dbReference type="ARBA" id="ARBA00004194"/>
    </source>
</evidence>
<keyword evidence="3 6" id="KW-1133">Transmembrane helix</keyword>